<organism evidence="1 2">
    <name type="scientific">Massilia pinisoli</name>
    <dbReference type="NCBI Taxonomy" id="1772194"/>
    <lineage>
        <taxon>Bacteria</taxon>
        <taxon>Pseudomonadati</taxon>
        <taxon>Pseudomonadota</taxon>
        <taxon>Betaproteobacteria</taxon>
        <taxon>Burkholderiales</taxon>
        <taxon>Oxalobacteraceae</taxon>
        <taxon>Telluria group</taxon>
        <taxon>Massilia</taxon>
    </lineage>
</organism>
<accession>A0ABT1ZTI5</accession>
<dbReference type="Proteomes" id="UP001204151">
    <property type="component" value="Unassembled WGS sequence"/>
</dbReference>
<reference evidence="1 2" key="1">
    <citation type="submission" date="2022-08" db="EMBL/GenBank/DDBJ databases">
        <title>Reclassification of Massilia species as members of the genera Telluria, Duganella, Pseudoduganella, Mokoshia gen. nov. and Zemynaea gen. nov. using orthogonal and non-orthogonal genome-based approaches.</title>
        <authorList>
            <person name="Bowman J.P."/>
        </authorList>
    </citation>
    <scope>NUCLEOTIDE SEQUENCE [LARGE SCALE GENOMIC DNA]</scope>
    <source>
        <strain evidence="1 2">JCM 31316</strain>
    </source>
</reference>
<sequence>MKEIFRYTLLADGTSDEVLMPVIDWLIRQHLPDVRSVASFARDFGKVGNDLRSRIRAALKNFPCDLLFVHRDAENMTRENRIEEIVNAMDELGTPHVPIIPIRMTEAWLLSDEEAIRFAAGNASGRHVLNIPRRDRWEALPDPKNTLLEILKSASGKNGRALDKFNPLKARHLITPRSASFEALRGVPSFDRFENDLIEQLAEFANVVD</sequence>
<evidence type="ECO:0000313" key="1">
    <source>
        <dbReference type="EMBL" id="MCS0583235.1"/>
    </source>
</evidence>
<gene>
    <name evidence="1" type="ORF">NX784_16720</name>
</gene>
<proteinExistence type="predicted"/>
<keyword evidence="2" id="KW-1185">Reference proteome</keyword>
<name>A0ABT1ZTI5_9BURK</name>
<dbReference type="EMBL" id="JANUGW010000012">
    <property type="protein sequence ID" value="MCS0583235.1"/>
    <property type="molecule type" value="Genomic_DNA"/>
</dbReference>
<protein>
    <submittedName>
        <fullName evidence="1">DUF4276 family protein</fullName>
    </submittedName>
</protein>
<dbReference type="RefSeq" id="WP_258817827.1">
    <property type="nucleotide sequence ID" value="NZ_JANUGW010000012.1"/>
</dbReference>
<evidence type="ECO:0000313" key="2">
    <source>
        <dbReference type="Proteomes" id="UP001204151"/>
    </source>
</evidence>
<comment type="caution">
    <text evidence="1">The sequence shown here is derived from an EMBL/GenBank/DDBJ whole genome shotgun (WGS) entry which is preliminary data.</text>
</comment>